<keyword evidence="1" id="KW-1133">Transmembrane helix</keyword>
<dbReference type="RefSeq" id="WP_344879907.1">
    <property type="nucleotide sequence ID" value="NZ_BAAAZP010000077.1"/>
</dbReference>
<evidence type="ECO:0000313" key="3">
    <source>
        <dbReference type="Proteomes" id="UP001500902"/>
    </source>
</evidence>
<reference evidence="3" key="1">
    <citation type="journal article" date="2019" name="Int. J. Syst. Evol. Microbiol.">
        <title>The Global Catalogue of Microorganisms (GCM) 10K type strain sequencing project: providing services to taxonomists for standard genome sequencing and annotation.</title>
        <authorList>
            <consortium name="The Broad Institute Genomics Platform"/>
            <consortium name="The Broad Institute Genome Sequencing Center for Infectious Disease"/>
            <person name="Wu L."/>
            <person name="Ma J."/>
        </authorList>
    </citation>
    <scope>NUCLEOTIDE SEQUENCE [LARGE SCALE GENOMIC DNA]</scope>
    <source>
        <strain evidence="3">JCM 16904</strain>
    </source>
</reference>
<comment type="caution">
    <text evidence="2">The sequence shown here is derived from an EMBL/GenBank/DDBJ whole genome shotgun (WGS) entry which is preliminary data.</text>
</comment>
<name>A0ABP7BYX1_9ACTN</name>
<feature type="transmembrane region" description="Helical" evidence="1">
    <location>
        <begin position="29"/>
        <end position="55"/>
    </location>
</feature>
<evidence type="ECO:0000256" key="1">
    <source>
        <dbReference type="SAM" id="Phobius"/>
    </source>
</evidence>
<sequence>MTITITLAHLSLPDGLAEAVRRLLPLTESVILAIAGACGAGLLAQLGLQFALALARRVLEAE</sequence>
<keyword evidence="3" id="KW-1185">Reference proteome</keyword>
<accession>A0ABP7BYX1</accession>
<organism evidence="2 3">
    <name type="scientific">Nonomuraea antimicrobica</name>
    <dbReference type="NCBI Taxonomy" id="561173"/>
    <lineage>
        <taxon>Bacteria</taxon>
        <taxon>Bacillati</taxon>
        <taxon>Actinomycetota</taxon>
        <taxon>Actinomycetes</taxon>
        <taxon>Streptosporangiales</taxon>
        <taxon>Streptosporangiaceae</taxon>
        <taxon>Nonomuraea</taxon>
    </lineage>
</organism>
<dbReference type="EMBL" id="BAAAZP010000077">
    <property type="protein sequence ID" value="GAA3672240.1"/>
    <property type="molecule type" value="Genomic_DNA"/>
</dbReference>
<dbReference type="Proteomes" id="UP001500902">
    <property type="component" value="Unassembled WGS sequence"/>
</dbReference>
<keyword evidence="1" id="KW-0812">Transmembrane</keyword>
<gene>
    <name evidence="2" type="ORF">GCM10022224_040570</name>
</gene>
<proteinExistence type="predicted"/>
<keyword evidence="1" id="KW-0472">Membrane</keyword>
<evidence type="ECO:0000313" key="2">
    <source>
        <dbReference type="EMBL" id="GAA3672240.1"/>
    </source>
</evidence>
<protein>
    <submittedName>
        <fullName evidence="2">Uncharacterized protein</fullName>
    </submittedName>
</protein>